<feature type="region of interest" description="Disordered" evidence="8">
    <location>
        <begin position="1"/>
        <end position="80"/>
    </location>
</feature>
<comment type="function">
    <text evidence="1">May be involved in a process influencing telomere capping.</text>
</comment>
<proteinExistence type="inferred from homology"/>
<dbReference type="EMBL" id="JADGJQ010000044">
    <property type="protein sequence ID" value="KAJ3176114.1"/>
    <property type="molecule type" value="Genomic_DNA"/>
</dbReference>
<evidence type="ECO:0000259" key="9">
    <source>
        <dbReference type="SMART" id="SM01312"/>
    </source>
</evidence>
<dbReference type="PANTHER" id="PTHR41391">
    <property type="entry name" value="RESTRICTION OF TELOMERE CAPPING PROTEIN 4"/>
    <property type="match status" value="1"/>
</dbReference>
<sequence length="576" mass="62077">MNSERPPIASLPSFNAIQQHGKPERNTNRLQKRSATSPAAPGVKPELNITGGRRSVQGPAGAKTPLNQSKSLGRVGTPPTRQRYDAAEAWEVFVGPCKSRSPSASPPRVSAIANLRPLSPESDSGMDDFAPAAAVFADETRKAQQRAASEKVLLDERTYKISKKRPCAAEAASKPAVAHTKPASSHREARLAEKYVSSRNLHTTLREETTKAKSTSKPSEKNRRPPAKSRVQPDKLPDVSSSPKTIGHASKSLDNKSHLDVKSPYFQSSSANQPQAQKSAKPKRAMNDAVGMTESKCERRQRSPELISGARRKRVKLSSDKDPRASTNSSISLESSSSQVSRSRRCPQCSHELPYPLPAGVKDRLRRVSAAVTPTARNLAIHELCTAHTAFSRTIPAGKAAGYPTSLDIPLIIKRTRALELKLMRIIHRTADSHFRDLAYKNGGHNGDIKGRKRRQGAEARMHATADVAAAGYYGPKGASAIASTLFDMFLGPKHGSSVVTSYEAAPLTPIEFLQDVLVPEAAKLLIEEDFVAKGLTTCQAKASALTTLIDSAAYGAALFPEDDDSSDGMDSGSDF</sequence>
<keyword evidence="6" id="KW-0963">Cytoplasm</keyword>
<feature type="compositionally biased region" description="Basic and acidic residues" evidence="8">
    <location>
        <begin position="251"/>
        <end position="261"/>
    </location>
</feature>
<feature type="domain" description="Restriction of telomere capping protein 4 C-terminal" evidence="9">
    <location>
        <begin position="426"/>
        <end position="562"/>
    </location>
</feature>
<gene>
    <name evidence="10" type="ORF">HDU87_005490</name>
</gene>
<evidence type="ECO:0000256" key="4">
    <source>
        <dbReference type="ARBA" id="ARBA00009461"/>
    </source>
</evidence>
<evidence type="ECO:0000256" key="3">
    <source>
        <dbReference type="ARBA" id="ARBA00004496"/>
    </source>
</evidence>
<organism evidence="10 11">
    <name type="scientific">Geranomyces variabilis</name>
    <dbReference type="NCBI Taxonomy" id="109894"/>
    <lineage>
        <taxon>Eukaryota</taxon>
        <taxon>Fungi</taxon>
        <taxon>Fungi incertae sedis</taxon>
        <taxon>Chytridiomycota</taxon>
        <taxon>Chytridiomycota incertae sedis</taxon>
        <taxon>Chytridiomycetes</taxon>
        <taxon>Spizellomycetales</taxon>
        <taxon>Powellomycetaceae</taxon>
        <taxon>Geranomyces</taxon>
    </lineage>
</organism>
<keyword evidence="11" id="KW-1185">Reference proteome</keyword>
<keyword evidence="7" id="KW-0539">Nucleus</keyword>
<comment type="subcellular location">
    <subcellularLocation>
        <location evidence="3">Cytoplasm</location>
    </subcellularLocation>
    <subcellularLocation>
        <location evidence="2">Nucleus</location>
    </subcellularLocation>
</comment>
<evidence type="ECO:0000313" key="11">
    <source>
        <dbReference type="Proteomes" id="UP001212152"/>
    </source>
</evidence>
<dbReference type="AlphaFoldDB" id="A0AAD5TGS3"/>
<dbReference type="Proteomes" id="UP001212152">
    <property type="component" value="Unassembled WGS sequence"/>
</dbReference>
<dbReference type="GO" id="GO:0005737">
    <property type="term" value="C:cytoplasm"/>
    <property type="evidence" value="ECO:0007669"/>
    <property type="project" value="UniProtKB-SubCell"/>
</dbReference>
<dbReference type="Pfam" id="PF14474">
    <property type="entry name" value="RTC4"/>
    <property type="match status" value="1"/>
</dbReference>
<dbReference type="SMART" id="SM01312">
    <property type="entry name" value="RTC4"/>
    <property type="match status" value="1"/>
</dbReference>
<protein>
    <recommendedName>
        <fullName evidence="5">Restriction of telomere capping protein 4</fullName>
    </recommendedName>
</protein>
<accession>A0AAD5TGS3</accession>
<comment type="similarity">
    <text evidence="4">Belongs to the RTC4 family.</text>
</comment>
<dbReference type="PANTHER" id="PTHR41391:SF1">
    <property type="entry name" value="RESTRICTION OF TELOMERE CAPPING PROTEIN 4"/>
    <property type="match status" value="1"/>
</dbReference>
<feature type="compositionally biased region" description="Low complexity" evidence="8">
    <location>
        <begin position="326"/>
        <end position="341"/>
    </location>
</feature>
<dbReference type="InterPro" id="IPR028094">
    <property type="entry name" value="RTC4_C"/>
</dbReference>
<evidence type="ECO:0000256" key="1">
    <source>
        <dbReference type="ARBA" id="ARBA00002738"/>
    </source>
</evidence>
<evidence type="ECO:0000256" key="5">
    <source>
        <dbReference type="ARBA" id="ARBA00015162"/>
    </source>
</evidence>
<evidence type="ECO:0000256" key="7">
    <source>
        <dbReference type="ARBA" id="ARBA00023242"/>
    </source>
</evidence>
<feature type="region of interest" description="Disordered" evidence="8">
    <location>
        <begin position="156"/>
        <end position="348"/>
    </location>
</feature>
<evidence type="ECO:0000256" key="2">
    <source>
        <dbReference type="ARBA" id="ARBA00004123"/>
    </source>
</evidence>
<evidence type="ECO:0000256" key="8">
    <source>
        <dbReference type="SAM" id="MobiDB-lite"/>
    </source>
</evidence>
<dbReference type="GO" id="GO:0005634">
    <property type="term" value="C:nucleus"/>
    <property type="evidence" value="ECO:0007669"/>
    <property type="project" value="UniProtKB-SubCell"/>
</dbReference>
<dbReference type="InterPro" id="IPR039024">
    <property type="entry name" value="RTC4"/>
</dbReference>
<reference evidence="10" key="1">
    <citation type="submission" date="2020-05" db="EMBL/GenBank/DDBJ databases">
        <title>Phylogenomic resolution of chytrid fungi.</title>
        <authorList>
            <person name="Stajich J.E."/>
            <person name="Amses K."/>
            <person name="Simmons R."/>
            <person name="Seto K."/>
            <person name="Myers J."/>
            <person name="Bonds A."/>
            <person name="Quandt C.A."/>
            <person name="Barry K."/>
            <person name="Liu P."/>
            <person name="Grigoriev I."/>
            <person name="Longcore J.E."/>
            <person name="James T.Y."/>
        </authorList>
    </citation>
    <scope>NUCLEOTIDE SEQUENCE</scope>
    <source>
        <strain evidence="10">JEL0379</strain>
    </source>
</reference>
<evidence type="ECO:0000313" key="10">
    <source>
        <dbReference type="EMBL" id="KAJ3176114.1"/>
    </source>
</evidence>
<feature type="compositionally biased region" description="Polar residues" evidence="8">
    <location>
        <begin position="265"/>
        <end position="278"/>
    </location>
</feature>
<comment type="caution">
    <text evidence="10">The sequence shown here is derived from an EMBL/GenBank/DDBJ whole genome shotgun (WGS) entry which is preliminary data.</text>
</comment>
<name>A0AAD5TGS3_9FUNG</name>
<evidence type="ECO:0000256" key="6">
    <source>
        <dbReference type="ARBA" id="ARBA00022490"/>
    </source>
</evidence>